<proteinExistence type="predicted"/>
<name>A0A6C0C6T4_9ZZZZ</name>
<feature type="transmembrane region" description="Helical" evidence="1">
    <location>
        <begin position="55"/>
        <end position="77"/>
    </location>
</feature>
<keyword evidence="1" id="KW-0812">Transmembrane</keyword>
<accession>A0A6C0C6T4</accession>
<organism evidence="2">
    <name type="scientific">viral metagenome</name>
    <dbReference type="NCBI Taxonomy" id="1070528"/>
    <lineage>
        <taxon>unclassified sequences</taxon>
        <taxon>metagenomes</taxon>
        <taxon>organismal metagenomes</taxon>
    </lineage>
</organism>
<sequence length="156" mass="18164">MYWNWCKLITLTFFVSGLWDVVLRIMSENYYNLPTFLQDFKFIKYLIPYFEQHTILSAALIAGFVGAVTQYIILSMCKFPTDLKNTKHVLKFLLISFIISGLFGFIMKATRLFPHLEDTYYKNLGNVKGVIHDGVSGLIVQITLMFLFLVKDFLHL</sequence>
<feature type="transmembrane region" description="Helical" evidence="1">
    <location>
        <begin position="89"/>
        <end position="110"/>
    </location>
</feature>
<protein>
    <submittedName>
        <fullName evidence="2">Uncharacterized protein</fullName>
    </submittedName>
</protein>
<evidence type="ECO:0000256" key="1">
    <source>
        <dbReference type="SAM" id="Phobius"/>
    </source>
</evidence>
<keyword evidence="1" id="KW-1133">Transmembrane helix</keyword>
<dbReference type="EMBL" id="MN739336">
    <property type="protein sequence ID" value="QHS99233.1"/>
    <property type="molecule type" value="Genomic_DNA"/>
</dbReference>
<feature type="transmembrane region" description="Helical" evidence="1">
    <location>
        <begin position="130"/>
        <end position="150"/>
    </location>
</feature>
<reference evidence="2" key="1">
    <citation type="journal article" date="2020" name="Nature">
        <title>Giant virus diversity and host interactions through global metagenomics.</title>
        <authorList>
            <person name="Schulz F."/>
            <person name="Roux S."/>
            <person name="Paez-Espino D."/>
            <person name="Jungbluth S."/>
            <person name="Walsh D.A."/>
            <person name="Denef V.J."/>
            <person name="McMahon K.D."/>
            <person name="Konstantinidis K.T."/>
            <person name="Eloe-Fadrosh E.A."/>
            <person name="Kyrpides N.C."/>
            <person name="Woyke T."/>
        </authorList>
    </citation>
    <scope>NUCLEOTIDE SEQUENCE</scope>
    <source>
        <strain evidence="2">GVMAG-M-3300020185-33</strain>
    </source>
</reference>
<dbReference type="AlphaFoldDB" id="A0A6C0C6T4"/>
<keyword evidence="1" id="KW-0472">Membrane</keyword>
<evidence type="ECO:0000313" key="2">
    <source>
        <dbReference type="EMBL" id="QHS99233.1"/>
    </source>
</evidence>